<protein>
    <submittedName>
        <fullName evidence="2">Uncharacterized protein</fullName>
    </submittedName>
</protein>
<reference evidence="2" key="2">
    <citation type="submission" date="2022-06" db="UniProtKB">
        <authorList>
            <consortium name="EnsemblMetazoa"/>
        </authorList>
    </citation>
    <scope>IDENTIFICATION</scope>
    <source>
        <strain evidence="2">PS312</strain>
    </source>
</reference>
<sequence length="85" mass="10395">MFAIFDIFDRYEEMSKMDGVFDMIHRLQRLFRSEKQETDDDLVERKNTASSDVNEHEKQMIEEALKRQDAMEKSFEYVYRNPPFF</sequence>
<dbReference type="EnsemblMetazoa" id="PPA02682.1">
    <property type="protein sequence ID" value="PPA02682.1"/>
    <property type="gene ID" value="WBGene00092236"/>
</dbReference>
<feature type="region of interest" description="Disordered" evidence="1">
    <location>
        <begin position="35"/>
        <end position="58"/>
    </location>
</feature>
<dbReference type="AlphaFoldDB" id="A0A2A6C738"/>
<evidence type="ECO:0000313" key="2">
    <source>
        <dbReference type="EnsemblMetazoa" id="PPA02682.1"/>
    </source>
</evidence>
<proteinExistence type="predicted"/>
<accession>A0A8R1U3A3</accession>
<feature type="compositionally biased region" description="Basic and acidic residues" evidence="1">
    <location>
        <begin position="43"/>
        <end position="58"/>
    </location>
</feature>
<reference evidence="3" key="1">
    <citation type="journal article" date="2008" name="Nat. Genet.">
        <title>The Pristionchus pacificus genome provides a unique perspective on nematode lifestyle and parasitism.</title>
        <authorList>
            <person name="Dieterich C."/>
            <person name="Clifton S.W."/>
            <person name="Schuster L.N."/>
            <person name="Chinwalla A."/>
            <person name="Delehaunty K."/>
            <person name="Dinkelacker I."/>
            <person name="Fulton L."/>
            <person name="Fulton R."/>
            <person name="Godfrey J."/>
            <person name="Minx P."/>
            <person name="Mitreva M."/>
            <person name="Roeseler W."/>
            <person name="Tian H."/>
            <person name="Witte H."/>
            <person name="Yang S.P."/>
            <person name="Wilson R.K."/>
            <person name="Sommer R.J."/>
        </authorList>
    </citation>
    <scope>NUCLEOTIDE SEQUENCE [LARGE SCALE GENOMIC DNA]</scope>
    <source>
        <strain evidence="3">PS312</strain>
    </source>
</reference>
<gene>
    <name evidence="2" type="primary">WBGene00092236</name>
</gene>
<keyword evidence="3" id="KW-1185">Reference proteome</keyword>
<organism evidence="2 3">
    <name type="scientific">Pristionchus pacificus</name>
    <name type="common">Parasitic nematode worm</name>
    <dbReference type="NCBI Taxonomy" id="54126"/>
    <lineage>
        <taxon>Eukaryota</taxon>
        <taxon>Metazoa</taxon>
        <taxon>Ecdysozoa</taxon>
        <taxon>Nematoda</taxon>
        <taxon>Chromadorea</taxon>
        <taxon>Rhabditida</taxon>
        <taxon>Rhabditina</taxon>
        <taxon>Diplogasteromorpha</taxon>
        <taxon>Diplogasteroidea</taxon>
        <taxon>Neodiplogasteridae</taxon>
        <taxon>Pristionchus</taxon>
    </lineage>
</organism>
<evidence type="ECO:0000313" key="3">
    <source>
        <dbReference type="Proteomes" id="UP000005239"/>
    </source>
</evidence>
<evidence type="ECO:0000256" key="1">
    <source>
        <dbReference type="SAM" id="MobiDB-lite"/>
    </source>
</evidence>
<name>A0A2A6C738_PRIPA</name>
<accession>A0A2A6C738</accession>
<dbReference type="Proteomes" id="UP000005239">
    <property type="component" value="Unassembled WGS sequence"/>
</dbReference>